<feature type="region of interest" description="Disordered" evidence="2">
    <location>
        <begin position="339"/>
        <end position="382"/>
    </location>
</feature>
<keyword evidence="3" id="KW-1133">Transmembrane helix</keyword>
<evidence type="ECO:0000313" key="5">
    <source>
        <dbReference type="WBParaSite" id="ACRNAN_Path_1270.g4962.t1"/>
    </source>
</evidence>
<organism evidence="4 5">
    <name type="scientific">Acrobeloides nanus</name>
    <dbReference type="NCBI Taxonomy" id="290746"/>
    <lineage>
        <taxon>Eukaryota</taxon>
        <taxon>Metazoa</taxon>
        <taxon>Ecdysozoa</taxon>
        <taxon>Nematoda</taxon>
        <taxon>Chromadorea</taxon>
        <taxon>Rhabditida</taxon>
        <taxon>Tylenchina</taxon>
        <taxon>Cephalobomorpha</taxon>
        <taxon>Cephaloboidea</taxon>
        <taxon>Cephalobidae</taxon>
        <taxon>Acrobeloides</taxon>
    </lineage>
</organism>
<evidence type="ECO:0000256" key="2">
    <source>
        <dbReference type="SAM" id="MobiDB-lite"/>
    </source>
</evidence>
<keyword evidence="4" id="KW-1185">Reference proteome</keyword>
<accession>A0A914BY66</accession>
<protein>
    <submittedName>
        <fullName evidence="5">Uncharacterized protein</fullName>
    </submittedName>
</protein>
<name>A0A914BY66_9BILA</name>
<feature type="coiled-coil region" evidence="1">
    <location>
        <begin position="181"/>
        <end position="208"/>
    </location>
</feature>
<dbReference type="AlphaFoldDB" id="A0A914BY66"/>
<proteinExistence type="predicted"/>
<evidence type="ECO:0000256" key="3">
    <source>
        <dbReference type="SAM" id="Phobius"/>
    </source>
</evidence>
<dbReference type="SUPFAM" id="SSF48403">
    <property type="entry name" value="Ankyrin repeat"/>
    <property type="match status" value="1"/>
</dbReference>
<keyword evidence="3" id="KW-0472">Membrane</keyword>
<feature type="transmembrane region" description="Helical" evidence="3">
    <location>
        <begin position="140"/>
        <end position="162"/>
    </location>
</feature>
<reference evidence="5" key="1">
    <citation type="submission" date="2022-11" db="UniProtKB">
        <authorList>
            <consortium name="WormBaseParasite"/>
        </authorList>
    </citation>
    <scope>IDENTIFICATION</scope>
</reference>
<feature type="compositionally biased region" description="Basic and acidic residues" evidence="2">
    <location>
        <begin position="362"/>
        <end position="371"/>
    </location>
</feature>
<dbReference type="Gene3D" id="1.25.40.20">
    <property type="entry name" value="Ankyrin repeat-containing domain"/>
    <property type="match status" value="1"/>
</dbReference>
<keyword evidence="1" id="KW-0175">Coiled coil</keyword>
<evidence type="ECO:0000256" key="1">
    <source>
        <dbReference type="SAM" id="Coils"/>
    </source>
</evidence>
<dbReference type="Proteomes" id="UP000887540">
    <property type="component" value="Unplaced"/>
</dbReference>
<keyword evidence="3" id="KW-0812">Transmembrane</keyword>
<dbReference type="WBParaSite" id="ACRNAN_Path_1270.g4962.t1">
    <property type="protein sequence ID" value="ACRNAN_Path_1270.g4962.t1"/>
    <property type="gene ID" value="ACRNAN_Path_1270.g4962"/>
</dbReference>
<feature type="compositionally biased region" description="Basic and acidic residues" evidence="2">
    <location>
        <begin position="339"/>
        <end position="348"/>
    </location>
</feature>
<sequence length="382" mass="44723">MLASISGYVSVCKCLIEHGCDIEARTKKTYETALTLAYKSDKKEIVTLLAQAKAHMEQQNERASDPSDMDDDLYEYNEDYDSNQDRTCQPSGIIHENSNVQNTSHQEFAFAQLHKMLQKFWLFVELYGTSNNDKDLNRHVYFMMLMLIIVVLGPVCLVQISLDKGELSIKEVQINQKDFQIQNLTQRLNHSSIKIKLLNKQLVSLEENRKLDATYMSRLIFGLANCIKSSRCNNSAVRQKNWIWMMNSNHDEVTEIYESKDFYTNSLNIFTNYTQPEFLVVEMLQPAFNESIIRELEKEDRISLAKIKFENHWGSIKDYFNCQWFMDTLKNENKTKPLKWKSEQDKTFNQEANKTRPSKWSSTEEKAKLLKDTQTSEFRKKA</sequence>
<evidence type="ECO:0000313" key="4">
    <source>
        <dbReference type="Proteomes" id="UP000887540"/>
    </source>
</evidence>
<dbReference type="InterPro" id="IPR036770">
    <property type="entry name" value="Ankyrin_rpt-contain_sf"/>
</dbReference>